<comment type="caution">
    <text evidence="8">The sequence shown here is derived from an EMBL/GenBank/DDBJ whole genome shotgun (WGS) entry which is preliminary data.</text>
</comment>
<evidence type="ECO:0000313" key="9">
    <source>
        <dbReference type="Proteomes" id="UP000760494"/>
    </source>
</evidence>
<sequence length="861" mass="94058">METVATPFIEDAECGLISGNPAQMPKWSKTPRTIFILSILFLASLVSALDSTIVTTLTHTIMSDLESPSVVSWLGASYLIATALVQPLCGQFSDIYTRRVCLLVGSVAFFLGNVTCSIAESLALLVFGRALSGIGGGILTIMTTIVLTDVTRPEARGIWQGINNIVFGFGHGSGGLFGGLVAHRWSWRVAFVSLSVPAFLIMLGATLLPEPVRRPNQITTTASAAEESTATGSEDIPLIPKLNSPRRKVDAVGTILLCLGLGSLLASSEQLELCRSNLDLRLVSFGFVISFIMLAIFSYHSVFMTQDALLPLPLLTQSPSVGYSCLITFLSQFGFTISEFYLPYFISLQEHTKMEVIGWCLVPLSVGAAAGSFFAGSLTSRFNTSHLLLASSAVAIIGTLGVPLTPHGTYALTYQLVFIFLWGFGFGGLATASLVRMLDSTDKRWRHRKTGKVFYRTFVKLHKHCWHINQPMFDYQVRGMTKSAIAKYFRGVVERFDTSSEVALLTITLFVYGFGIGPLVFSPLSELCGRRIIYVLTFGVAVIFIVPCAVAQNIETLLVCRAIDGIAMSVPVATIGGSLADMWRPEERGIPMTAFSAAPFLGPIMGPMIGGFVYENKGWRWLYWLQLILCGFLFVCLVVLVPETYAPVILEKTAKKLRKQTGDDSYVAEHELAQHTFGEIAQIYLARPLRLLVIEPIVTLFAIYAAILYGLLYMFFVAYPIVFEEGKGYSPGIAGLMFIPISGGIVVGLVGAPFVNAHYNKLRSQHTGHPPPELRLIPMIWGCWLNPIGVFIFAWTSYDNLTWVGPCLAGLPIGIGFVFLYNSFNNYIVDAYQHTAASALAAKTLVRSIWGGSTVLFTTQM</sequence>
<feature type="transmembrane region" description="Helical" evidence="6">
    <location>
        <begin position="502"/>
        <end position="520"/>
    </location>
</feature>
<organism evidence="8 9">
    <name type="scientific">Fusarium fujikuroi</name>
    <name type="common">Bakanae and foot rot disease fungus</name>
    <name type="synonym">Gibberella fujikuroi</name>
    <dbReference type="NCBI Taxonomy" id="5127"/>
    <lineage>
        <taxon>Eukaryota</taxon>
        <taxon>Fungi</taxon>
        <taxon>Dikarya</taxon>
        <taxon>Ascomycota</taxon>
        <taxon>Pezizomycotina</taxon>
        <taxon>Sordariomycetes</taxon>
        <taxon>Hypocreomycetidae</taxon>
        <taxon>Hypocreales</taxon>
        <taxon>Nectriaceae</taxon>
        <taxon>Fusarium</taxon>
        <taxon>Fusarium fujikuroi species complex</taxon>
    </lineage>
</organism>
<keyword evidence="3 6" id="KW-1133">Transmembrane helix</keyword>
<dbReference type="EMBL" id="CABFJX010000407">
    <property type="protein sequence ID" value="VTT81039.1"/>
    <property type="molecule type" value="Genomic_DNA"/>
</dbReference>
<reference evidence="8" key="1">
    <citation type="submission" date="2019-05" db="EMBL/GenBank/DDBJ databases">
        <authorList>
            <person name="Piombo E."/>
        </authorList>
    </citation>
    <scope>NUCLEOTIDE SEQUENCE</scope>
    <source>
        <strain evidence="8">C2S</strain>
    </source>
</reference>
<evidence type="ECO:0000256" key="2">
    <source>
        <dbReference type="ARBA" id="ARBA00022692"/>
    </source>
</evidence>
<dbReference type="Gene3D" id="1.20.1250.20">
    <property type="entry name" value="MFS general substrate transporter like domains"/>
    <property type="match status" value="3"/>
</dbReference>
<feature type="domain" description="Major facilitator superfamily (MFS) profile" evidence="7">
    <location>
        <begin position="36"/>
        <end position="645"/>
    </location>
</feature>
<evidence type="ECO:0000256" key="3">
    <source>
        <dbReference type="ARBA" id="ARBA00022989"/>
    </source>
</evidence>
<feature type="transmembrane region" description="Helical" evidence="6">
    <location>
        <begin position="162"/>
        <end position="183"/>
    </location>
</feature>
<evidence type="ECO:0000259" key="7">
    <source>
        <dbReference type="PROSITE" id="PS50850"/>
    </source>
</evidence>
<feature type="transmembrane region" description="Helical" evidence="6">
    <location>
        <begin position="387"/>
        <end position="404"/>
    </location>
</feature>
<dbReference type="GO" id="GO:0022857">
    <property type="term" value="F:transmembrane transporter activity"/>
    <property type="evidence" value="ECO:0007669"/>
    <property type="project" value="InterPro"/>
</dbReference>
<feature type="transmembrane region" description="Helical" evidence="6">
    <location>
        <begin position="697"/>
        <end position="721"/>
    </location>
</feature>
<dbReference type="InterPro" id="IPR020846">
    <property type="entry name" value="MFS_dom"/>
</dbReference>
<comment type="subcellular location">
    <subcellularLocation>
        <location evidence="1">Membrane</location>
        <topology evidence="1">Multi-pass membrane protein</topology>
    </subcellularLocation>
</comment>
<dbReference type="CDD" id="cd17323">
    <property type="entry name" value="MFS_Tpo1_MDR_like"/>
    <property type="match status" value="1"/>
</dbReference>
<gene>
    <name evidence="8" type="ORF">C2S_2499</name>
</gene>
<evidence type="ECO:0000256" key="1">
    <source>
        <dbReference type="ARBA" id="ARBA00004141"/>
    </source>
</evidence>
<evidence type="ECO:0000256" key="6">
    <source>
        <dbReference type="SAM" id="Phobius"/>
    </source>
</evidence>
<dbReference type="PROSITE" id="PS50850">
    <property type="entry name" value="MFS"/>
    <property type="match status" value="1"/>
</dbReference>
<protein>
    <recommendedName>
        <fullName evidence="7">Major facilitator superfamily (MFS) profile domain-containing protein</fullName>
    </recommendedName>
</protein>
<feature type="transmembrane region" description="Helical" evidence="6">
    <location>
        <begin position="733"/>
        <end position="755"/>
    </location>
</feature>
<dbReference type="Pfam" id="PF07690">
    <property type="entry name" value="MFS_1"/>
    <property type="match status" value="2"/>
</dbReference>
<dbReference type="PANTHER" id="PTHR23502">
    <property type="entry name" value="MAJOR FACILITATOR SUPERFAMILY"/>
    <property type="match status" value="1"/>
</dbReference>
<feature type="transmembrane region" description="Helical" evidence="6">
    <location>
        <begin position="70"/>
        <end position="88"/>
    </location>
</feature>
<proteinExistence type="predicted"/>
<feature type="transmembrane region" description="Helical" evidence="6">
    <location>
        <begin position="280"/>
        <end position="300"/>
    </location>
</feature>
<feature type="transmembrane region" description="Helical" evidence="6">
    <location>
        <begin position="589"/>
        <end position="609"/>
    </location>
</feature>
<evidence type="ECO:0000256" key="4">
    <source>
        <dbReference type="ARBA" id="ARBA00023136"/>
    </source>
</evidence>
<dbReference type="GO" id="GO:0005886">
    <property type="term" value="C:plasma membrane"/>
    <property type="evidence" value="ECO:0007669"/>
    <property type="project" value="TreeGrafter"/>
</dbReference>
<evidence type="ECO:0000256" key="5">
    <source>
        <dbReference type="ARBA" id="ARBA00023180"/>
    </source>
</evidence>
<dbReference type="SUPFAM" id="SSF103473">
    <property type="entry name" value="MFS general substrate transporter"/>
    <property type="match status" value="2"/>
</dbReference>
<dbReference type="PANTHER" id="PTHR23502:SF48">
    <property type="entry name" value="MULTIDRUG TRANSPORTER, PUTATIVE (AFU_ORTHOLOGUE AFUA_5G02700)-RELATED"/>
    <property type="match status" value="1"/>
</dbReference>
<keyword evidence="4 6" id="KW-0472">Membrane</keyword>
<feature type="transmembrane region" description="Helical" evidence="6">
    <location>
        <begin position="776"/>
        <end position="795"/>
    </location>
</feature>
<keyword evidence="2 6" id="KW-0812">Transmembrane</keyword>
<feature type="transmembrane region" description="Helical" evidence="6">
    <location>
        <begin position="416"/>
        <end position="438"/>
    </location>
</feature>
<feature type="transmembrane region" description="Helical" evidence="6">
    <location>
        <begin position="801"/>
        <end position="821"/>
    </location>
</feature>
<feature type="transmembrane region" description="Helical" evidence="6">
    <location>
        <begin position="621"/>
        <end position="650"/>
    </location>
</feature>
<dbReference type="AlphaFoldDB" id="A0A9Q9RZ52"/>
<evidence type="ECO:0000313" key="8">
    <source>
        <dbReference type="EMBL" id="VTT81039.1"/>
    </source>
</evidence>
<accession>A0A9Q9RZ52</accession>
<name>A0A9Q9RZ52_FUSFU</name>
<feature type="transmembrane region" description="Helical" evidence="6">
    <location>
        <begin position="356"/>
        <end position="375"/>
    </location>
</feature>
<feature type="transmembrane region" description="Helical" evidence="6">
    <location>
        <begin position="130"/>
        <end position="150"/>
    </location>
</feature>
<feature type="transmembrane region" description="Helical" evidence="6">
    <location>
        <begin position="532"/>
        <end position="551"/>
    </location>
</feature>
<feature type="transmembrane region" description="Helical" evidence="6">
    <location>
        <begin position="189"/>
        <end position="208"/>
    </location>
</feature>
<feature type="transmembrane region" description="Helical" evidence="6">
    <location>
        <begin position="34"/>
        <end position="58"/>
    </location>
</feature>
<dbReference type="InterPro" id="IPR011701">
    <property type="entry name" value="MFS"/>
</dbReference>
<keyword evidence="5" id="KW-0325">Glycoprotein</keyword>
<dbReference type="FunFam" id="1.20.1250.20:FF:000011">
    <property type="entry name" value="MFS multidrug transporter, putative"/>
    <property type="match status" value="1"/>
</dbReference>
<dbReference type="InterPro" id="IPR036259">
    <property type="entry name" value="MFS_trans_sf"/>
</dbReference>
<feature type="transmembrane region" description="Helical" evidence="6">
    <location>
        <begin position="100"/>
        <end position="124"/>
    </location>
</feature>
<dbReference type="Proteomes" id="UP000760494">
    <property type="component" value="Unassembled WGS sequence"/>
</dbReference>
<feature type="transmembrane region" description="Helical" evidence="6">
    <location>
        <begin position="321"/>
        <end position="344"/>
    </location>
</feature>